<dbReference type="Gene3D" id="2.70.170.10">
    <property type="entry name" value="Neurotransmitter-gated ion-channel ligand-binding domain"/>
    <property type="match status" value="1"/>
</dbReference>
<evidence type="ECO:0000256" key="5">
    <source>
        <dbReference type="SAM" id="MobiDB-lite"/>
    </source>
</evidence>
<dbReference type="EMBL" id="JO844699">
    <property type="protein sequence ID" value="AEO36316.1"/>
    <property type="molecule type" value="mRNA"/>
</dbReference>
<accession>G3MS48</accession>
<feature type="transmembrane region" description="Helical" evidence="6">
    <location>
        <begin position="206"/>
        <end position="225"/>
    </location>
</feature>
<feature type="transmembrane region" description="Helical" evidence="6">
    <location>
        <begin position="183"/>
        <end position="200"/>
    </location>
</feature>
<organism evidence="8">
    <name type="scientific">Amblyomma maculatum</name>
    <name type="common">Gulf Coast tick</name>
    <dbReference type="NCBI Taxonomy" id="34609"/>
    <lineage>
        <taxon>Eukaryota</taxon>
        <taxon>Metazoa</taxon>
        <taxon>Ecdysozoa</taxon>
        <taxon>Arthropoda</taxon>
        <taxon>Chelicerata</taxon>
        <taxon>Arachnida</taxon>
        <taxon>Acari</taxon>
        <taxon>Parasitiformes</taxon>
        <taxon>Ixodida</taxon>
        <taxon>Ixodoidea</taxon>
        <taxon>Ixodidae</taxon>
        <taxon>Amblyomminae</taxon>
        <taxon>Amblyomma</taxon>
    </lineage>
</organism>
<evidence type="ECO:0000256" key="3">
    <source>
        <dbReference type="ARBA" id="ARBA00022989"/>
    </source>
</evidence>
<dbReference type="SUPFAM" id="SSF90112">
    <property type="entry name" value="Neurotransmitter-gated ion-channel transmembrane pore"/>
    <property type="match status" value="1"/>
</dbReference>
<dbReference type="InterPro" id="IPR036719">
    <property type="entry name" value="Neuro-gated_channel_TM_sf"/>
</dbReference>
<reference evidence="8" key="1">
    <citation type="journal article" date="2011" name="PLoS ONE">
        <title>A deep insight into the sialotranscriptome of the gulf coast tick, Amblyomma maculatum.</title>
        <authorList>
            <person name="Karim S."/>
            <person name="Singh P."/>
            <person name="Ribeiro J.M."/>
        </authorList>
    </citation>
    <scope>NUCLEOTIDE SEQUENCE</scope>
    <source>
        <tissue evidence="8">Salivary gland</tissue>
    </source>
</reference>
<dbReference type="Pfam" id="PF02931">
    <property type="entry name" value="Neur_chan_LBD"/>
    <property type="match status" value="1"/>
</dbReference>
<dbReference type="InterPro" id="IPR006201">
    <property type="entry name" value="Neur_channel"/>
</dbReference>
<comment type="subcellular location">
    <subcellularLocation>
        <location evidence="1">Membrane</location>
        <topology evidence="1">Multi-pass membrane protein</topology>
    </subcellularLocation>
</comment>
<proteinExistence type="evidence at transcript level"/>
<feature type="transmembrane region" description="Helical" evidence="6">
    <location>
        <begin position="237"/>
        <end position="257"/>
    </location>
</feature>
<evidence type="ECO:0000256" key="4">
    <source>
        <dbReference type="ARBA" id="ARBA00023136"/>
    </source>
</evidence>
<dbReference type="Gene3D" id="1.20.58.390">
    <property type="entry name" value="Neurotransmitter-gated ion-channel transmembrane domain"/>
    <property type="match status" value="1"/>
</dbReference>
<dbReference type="SUPFAM" id="SSF63712">
    <property type="entry name" value="Nicotinic receptor ligand binding domain-like"/>
    <property type="match status" value="1"/>
</dbReference>
<keyword evidence="3 6" id="KW-1133">Transmembrane helix</keyword>
<feature type="transmembrane region" description="Helical" evidence="6">
    <location>
        <begin position="340"/>
        <end position="358"/>
    </location>
</feature>
<feature type="domain" description="Neurotransmitter-gated ion-channel ligand-binding" evidence="7">
    <location>
        <begin position="3"/>
        <end position="141"/>
    </location>
</feature>
<dbReference type="InterPro" id="IPR038050">
    <property type="entry name" value="Neuro_actylchol_rec"/>
</dbReference>
<evidence type="ECO:0000313" key="8">
    <source>
        <dbReference type="EMBL" id="AEO36316.1"/>
    </source>
</evidence>
<dbReference type="GO" id="GO:0016020">
    <property type="term" value="C:membrane"/>
    <property type="evidence" value="ECO:0007669"/>
    <property type="project" value="UniProtKB-SubCell"/>
</dbReference>
<dbReference type="GO" id="GO:0004888">
    <property type="term" value="F:transmembrane signaling receptor activity"/>
    <property type="evidence" value="ECO:0007669"/>
    <property type="project" value="InterPro"/>
</dbReference>
<evidence type="ECO:0000256" key="2">
    <source>
        <dbReference type="ARBA" id="ARBA00022692"/>
    </source>
</evidence>
<dbReference type="GO" id="GO:0005230">
    <property type="term" value="F:extracellular ligand-gated monoatomic ion channel activity"/>
    <property type="evidence" value="ECO:0007669"/>
    <property type="project" value="InterPro"/>
</dbReference>
<dbReference type="InterPro" id="IPR006202">
    <property type="entry name" value="Neur_chan_lig-bd"/>
</dbReference>
<evidence type="ECO:0000259" key="7">
    <source>
        <dbReference type="Pfam" id="PF02931"/>
    </source>
</evidence>
<keyword evidence="2 6" id="KW-0812">Transmembrane</keyword>
<dbReference type="InterPro" id="IPR036734">
    <property type="entry name" value="Neur_chan_lig-bd_sf"/>
</dbReference>
<keyword evidence="4 6" id="KW-0472">Membrane</keyword>
<sequence length="369" mass="41442">MYHTNRTVVMMDLWMQEIAEMDHSRRTVKVNVIISTKWKDEFLTWNPDEYGGERSIIIPADQIWIPEVVIREYASKQLMTSSSSSRPLMARVNSSGSVSLDHPKQLQADCSASPEGFWSTRYDCEMNLLTWLFRGDEVLLQGGAYVAAIEKHPFWEVESPKIKFLHHGMECLMVLRKKYEASLSLPTAALVLITLATFWLPTSAPRITLCCANLLVTVIWLCTVADHHVGSIYTAPHVTFLSLSAVLAAVSLAIALATYKFLDSADRCEAPRGLVRLLDAPFWQLLCVGGFQPDSAAAARETEMEQLSHDPLAATPSTSEEPRQRRREEWQSVSRAIDRALFAAFVVTFISFAWCSLVHTGGHALRRLV</sequence>
<protein>
    <recommendedName>
        <fullName evidence="7">Neurotransmitter-gated ion-channel ligand-binding domain-containing protein</fullName>
    </recommendedName>
</protein>
<feature type="region of interest" description="Disordered" evidence="5">
    <location>
        <begin position="307"/>
        <end position="327"/>
    </location>
</feature>
<dbReference type="PANTHER" id="PTHR18945">
    <property type="entry name" value="NEUROTRANSMITTER GATED ION CHANNEL"/>
    <property type="match status" value="1"/>
</dbReference>
<dbReference type="AlphaFoldDB" id="G3MS48"/>
<evidence type="ECO:0000256" key="6">
    <source>
        <dbReference type="SAM" id="Phobius"/>
    </source>
</evidence>
<dbReference type="CDD" id="cd18989">
    <property type="entry name" value="LGIC_ECD_cation"/>
    <property type="match status" value="1"/>
</dbReference>
<name>G3MS48_AMBMU</name>
<evidence type="ECO:0000256" key="1">
    <source>
        <dbReference type="ARBA" id="ARBA00004141"/>
    </source>
</evidence>